<gene>
    <name evidence="2" type="ORF">AX018_11133</name>
</gene>
<dbReference type="Pfam" id="PF21812">
    <property type="entry name" value="DUF6881"/>
    <property type="match status" value="1"/>
</dbReference>
<dbReference type="Proteomes" id="UP000248856">
    <property type="component" value="Unassembled WGS sequence"/>
</dbReference>
<organism evidence="2 3">
    <name type="scientific">Paracidovorax anthurii</name>
    <dbReference type="NCBI Taxonomy" id="78229"/>
    <lineage>
        <taxon>Bacteria</taxon>
        <taxon>Pseudomonadati</taxon>
        <taxon>Pseudomonadota</taxon>
        <taxon>Betaproteobacteria</taxon>
        <taxon>Burkholderiales</taxon>
        <taxon>Comamonadaceae</taxon>
        <taxon>Paracidovorax</taxon>
    </lineage>
</organism>
<reference evidence="2 3" key="1">
    <citation type="submission" date="2018-06" db="EMBL/GenBank/DDBJ databases">
        <title>Genomic Encyclopedia of Archaeal and Bacterial Type Strains, Phase II (KMG-II): from individual species to whole genera.</title>
        <authorList>
            <person name="Goeker M."/>
        </authorList>
    </citation>
    <scope>NUCLEOTIDE SEQUENCE [LARGE SCALE GENOMIC DNA]</scope>
    <source>
        <strain evidence="2 3">CFPB 3232</strain>
    </source>
</reference>
<protein>
    <recommendedName>
        <fullName evidence="1">DUF6881 domain-containing protein</fullName>
    </recommendedName>
</protein>
<proteinExistence type="predicted"/>
<accession>A0A328YKQ9</accession>
<dbReference type="RefSeq" id="WP_111882813.1">
    <property type="nucleotide sequence ID" value="NZ_CBCSGC010000350.1"/>
</dbReference>
<feature type="domain" description="DUF6881" evidence="1">
    <location>
        <begin position="2"/>
        <end position="90"/>
    </location>
</feature>
<evidence type="ECO:0000259" key="1">
    <source>
        <dbReference type="Pfam" id="PF21812"/>
    </source>
</evidence>
<comment type="caution">
    <text evidence="2">The sequence shown here is derived from an EMBL/GenBank/DDBJ whole genome shotgun (WGS) entry which is preliminary data.</text>
</comment>
<dbReference type="OrthoDB" id="288554at2"/>
<name>A0A328YKQ9_9BURK</name>
<sequence>MNYLKVRWNHANPNDPVLLMSELDADRYEVRKVEVFADKRLGFAGKDQSSEKTILGEKPVPSASDIAADSQFVVETLDAEEFEKIWLAAVSGSRWQS</sequence>
<dbReference type="EMBL" id="QLTA01000113">
    <property type="protein sequence ID" value="RAR70716.1"/>
    <property type="molecule type" value="Genomic_DNA"/>
</dbReference>
<dbReference type="AlphaFoldDB" id="A0A328YKQ9"/>
<evidence type="ECO:0000313" key="3">
    <source>
        <dbReference type="Proteomes" id="UP000248856"/>
    </source>
</evidence>
<evidence type="ECO:0000313" key="2">
    <source>
        <dbReference type="EMBL" id="RAR70716.1"/>
    </source>
</evidence>
<dbReference type="InterPro" id="IPR049248">
    <property type="entry name" value="DUF6881"/>
</dbReference>
<keyword evidence="3" id="KW-1185">Reference proteome</keyword>